<protein>
    <submittedName>
        <fullName evidence="1">Carbon-nitrogen hydrolase family protein</fullName>
    </submittedName>
</protein>
<sequence>MRIAAAQFRSAPGDIDANVRAVGDLVDAASGQGARLVVFAELAVTGYEPDLIAADPALVLAEDDARLDPVREACRTGGTAAVLNAAVRTAGGRPAITSLVLGPDGELLTRYDKQHVHGTENDVFDAGSEDGRFTLDGIGFATAVCYDNRFPELAERARADGCQVYVASSALETGNDSFATVYPVRARDNGLYVVLANAVGRCGIGECPGDSAVWGPDGALLATAASSAPGLALAELSLRTVAP</sequence>
<organism evidence="1 2">
    <name type="scientific">Streptomyces achmelvichensis</name>
    <dbReference type="NCBI Taxonomy" id="3134111"/>
    <lineage>
        <taxon>Bacteria</taxon>
        <taxon>Bacillati</taxon>
        <taxon>Actinomycetota</taxon>
        <taxon>Actinomycetes</taxon>
        <taxon>Kitasatosporales</taxon>
        <taxon>Streptomycetaceae</taxon>
        <taxon>Streptomyces</taxon>
    </lineage>
</organism>
<gene>
    <name evidence="1" type="ORF">WKI67_15735</name>
</gene>
<evidence type="ECO:0000313" key="2">
    <source>
        <dbReference type="Proteomes" id="UP001377168"/>
    </source>
</evidence>
<keyword evidence="1" id="KW-0378">Hydrolase</keyword>
<dbReference type="EMBL" id="JBBKAJ010000022">
    <property type="protein sequence ID" value="MEJ8634844.1"/>
    <property type="molecule type" value="Genomic_DNA"/>
</dbReference>
<keyword evidence="2" id="KW-1185">Reference proteome</keyword>
<dbReference type="Proteomes" id="UP001377168">
    <property type="component" value="Unassembled WGS sequence"/>
</dbReference>
<name>A0ACC6PTU3_9ACTN</name>
<proteinExistence type="predicted"/>
<reference evidence="1" key="1">
    <citation type="submission" date="2024-03" db="EMBL/GenBank/DDBJ databases">
        <title>Novel Streptomyces species of biotechnological and ecological value are a feature of Machair soil.</title>
        <authorList>
            <person name="Prole J.R."/>
            <person name="Goodfellow M."/>
            <person name="Allenby N."/>
            <person name="Ward A.C."/>
        </authorList>
    </citation>
    <scope>NUCLEOTIDE SEQUENCE</scope>
    <source>
        <strain evidence="1">MS2.AVA.5</strain>
    </source>
</reference>
<evidence type="ECO:0000313" key="1">
    <source>
        <dbReference type="EMBL" id="MEJ8634844.1"/>
    </source>
</evidence>
<comment type="caution">
    <text evidence="1">The sequence shown here is derived from an EMBL/GenBank/DDBJ whole genome shotgun (WGS) entry which is preliminary data.</text>
</comment>
<accession>A0ACC6PTU3</accession>